<dbReference type="Proteomes" id="UP001442841">
    <property type="component" value="Chromosome"/>
</dbReference>
<name>A0ABZ3FKV7_9ACTN</name>
<dbReference type="EMBL" id="CP154795">
    <property type="protein sequence ID" value="XAN06668.1"/>
    <property type="molecule type" value="Genomic_DNA"/>
</dbReference>
<evidence type="ECO:0000259" key="7">
    <source>
        <dbReference type="Pfam" id="PF00346"/>
    </source>
</evidence>
<evidence type="ECO:0000256" key="3">
    <source>
        <dbReference type="ARBA" id="ARBA00022719"/>
    </source>
</evidence>
<dbReference type="SUPFAM" id="SSF56762">
    <property type="entry name" value="HydB/Nqo4-like"/>
    <property type="match status" value="1"/>
</dbReference>
<keyword evidence="2 6" id="KW-0813">Transport</keyword>
<reference evidence="8 9" key="1">
    <citation type="submission" date="2024-04" db="EMBL/GenBank/DDBJ databases">
        <title>Isolation of an actinomycete strain from pig manure.</title>
        <authorList>
            <person name="Gong T."/>
            <person name="Yu Z."/>
            <person name="An M."/>
            <person name="Wei C."/>
            <person name="Yang W."/>
            <person name="Liu L."/>
        </authorList>
    </citation>
    <scope>NUCLEOTIDE SEQUENCE [LARGE SCALE GENOMIC DNA]</scope>
    <source>
        <strain evidence="8 9">ZF39</strain>
    </source>
</reference>
<dbReference type="InterPro" id="IPR001135">
    <property type="entry name" value="NADH_Q_OxRdtase_suD"/>
</dbReference>
<dbReference type="InterPro" id="IPR014029">
    <property type="entry name" value="NADH_UbQ_OxRdtase_49kDa_CS"/>
</dbReference>
<feature type="domain" description="NADH-quinone oxidoreductase subunit D" evidence="7">
    <location>
        <begin position="152"/>
        <end position="302"/>
    </location>
</feature>
<accession>A0ABZ3FKV7</accession>
<evidence type="ECO:0000256" key="4">
    <source>
        <dbReference type="ARBA" id="ARBA00022967"/>
    </source>
</evidence>
<dbReference type="InterPro" id="IPR022885">
    <property type="entry name" value="NDH1_su_D/H"/>
</dbReference>
<dbReference type="Gene3D" id="1.10.645.10">
    <property type="entry name" value="Cytochrome-c3 Hydrogenase, chain B"/>
    <property type="match status" value="1"/>
</dbReference>
<sequence>MDTQPSLVPTRRVLIGSLAAGLPIDEATLVLDLGPDHPSRAGLLEIHLTVAGDIVTAARVLPGAMHRGVEKLFEVRDYRQILMLADRHDWQAPFFGELAAAETFEGMLRLEPPARAVGVRILLAEHTRILSHLGFLGWTVADEPDLAARVRATREALRRSTTALTGNRVHPMVARIGGVSVDPDPAWLTGEADLMVRVEELAGALGTHGFPGAGVAPVTEELVDAFGLSGPLARSAGVRLDSRLTAPAYADLLDHLHAPPSTAGDAHARFAALAAECGDSARMVQHVCHHLPAGPIQERLPRIVKLPEGETYHFVEAPLGRSGFHLVSRGDKTPWRMKLRSPSFPHVAALEALLPGTRADDVETVLASVGYVIGDLDK</sequence>
<keyword evidence="4 6" id="KW-1278">Translocase</keyword>
<evidence type="ECO:0000256" key="1">
    <source>
        <dbReference type="ARBA" id="ARBA00005769"/>
    </source>
</evidence>
<evidence type="ECO:0000313" key="8">
    <source>
        <dbReference type="EMBL" id="XAN06668.1"/>
    </source>
</evidence>
<dbReference type="Pfam" id="PF00346">
    <property type="entry name" value="Complex1_49kDa"/>
    <property type="match status" value="2"/>
</dbReference>
<proteinExistence type="inferred from homology"/>
<dbReference type="RefSeq" id="WP_425308099.1">
    <property type="nucleotide sequence ID" value="NZ_CP154795.1"/>
</dbReference>
<dbReference type="PANTHER" id="PTHR11993:SF10">
    <property type="entry name" value="NADH DEHYDROGENASE [UBIQUINONE] IRON-SULFUR PROTEIN 2, MITOCHONDRIAL"/>
    <property type="match status" value="1"/>
</dbReference>
<evidence type="ECO:0000313" key="9">
    <source>
        <dbReference type="Proteomes" id="UP001442841"/>
    </source>
</evidence>
<keyword evidence="5 6" id="KW-0520">NAD</keyword>
<comment type="similarity">
    <text evidence="1 6">Belongs to the complex I 49 kDa subunit family.</text>
</comment>
<keyword evidence="3" id="KW-0874">Quinone</keyword>
<evidence type="ECO:0000256" key="6">
    <source>
        <dbReference type="RuleBase" id="RU003685"/>
    </source>
</evidence>
<dbReference type="InterPro" id="IPR029014">
    <property type="entry name" value="NiFe-Hase_large"/>
</dbReference>
<feature type="domain" description="NADH-quinone oxidoreductase subunit D" evidence="7">
    <location>
        <begin position="304"/>
        <end position="378"/>
    </location>
</feature>
<dbReference type="PROSITE" id="PS00535">
    <property type="entry name" value="COMPLEX1_49K"/>
    <property type="match status" value="1"/>
</dbReference>
<gene>
    <name evidence="8" type="ORF">AADG42_04885</name>
</gene>
<organism evidence="8 9">
    <name type="scientific">Ammonicoccus fulvus</name>
    <dbReference type="NCBI Taxonomy" id="3138240"/>
    <lineage>
        <taxon>Bacteria</taxon>
        <taxon>Bacillati</taxon>
        <taxon>Actinomycetota</taxon>
        <taxon>Actinomycetes</taxon>
        <taxon>Propionibacteriales</taxon>
        <taxon>Propionibacteriaceae</taxon>
        <taxon>Ammonicoccus</taxon>
    </lineage>
</organism>
<protein>
    <submittedName>
        <fullName evidence="8">NADH-quinone oxidoreductase subunit D</fullName>
    </submittedName>
</protein>
<dbReference type="PANTHER" id="PTHR11993">
    <property type="entry name" value="NADH-UBIQUINONE OXIDOREDUCTASE 49 KDA SUBUNIT"/>
    <property type="match status" value="1"/>
</dbReference>
<keyword evidence="9" id="KW-1185">Reference proteome</keyword>
<evidence type="ECO:0000256" key="5">
    <source>
        <dbReference type="ARBA" id="ARBA00023027"/>
    </source>
</evidence>
<evidence type="ECO:0000256" key="2">
    <source>
        <dbReference type="ARBA" id="ARBA00022448"/>
    </source>
</evidence>